<keyword evidence="3" id="KW-1185">Reference proteome</keyword>
<proteinExistence type="predicted"/>
<dbReference type="Proteomes" id="UP001597041">
    <property type="component" value="Unassembled WGS sequence"/>
</dbReference>
<dbReference type="InterPro" id="IPR016181">
    <property type="entry name" value="Acyl_CoA_acyltransferase"/>
</dbReference>
<protein>
    <submittedName>
        <fullName evidence="2">GNAT family N-acetyltransferase</fullName>
        <ecNumber evidence="2">2.3.-.-</ecNumber>
    </submittedName>
</protein>
<gene>
    <name evidence="2" type="ORF">ACFQ19_00090</name>
</gene>
<dbReference type="SUPFAM" id="SSF55729">
    <property type="entry name" value="Acyl-CoA N-acyltransferases (Nat)"/>
    <property type="match status" value="1"/>
</dbReference>
<evidence type="ECO:0000313" key="2">
    <source>
        <dbReference type="EMBL" id="MFD1064410.1"/>
    </source>
</evidence>
<dbReference type="EC" id="2.3.-.-" evidence="2"/>
<reference evidence="3" key="1">
    <citation type="journal article" date="2019" name="Int. J. Syst. Evol. Microbiol.">
        <title>The Global Catalogue of Microorganisms (GCM) 10K type strain sequencing project: providing services to taxonomists for standard genome sequencing and annotation.</title>
        <authorList>
            <consortium name="The Broad Institute Genomics Platform"/>
            <consortium name="The Broad Institute Genome Sequencing Center for Infectious Disease"/>
            <person name="Wu L."/>
            <person name="Ma J."/>
        </authorList>
    </citation>
    <scope>NUCLEOTIDE SEQUENCE [LARGE SCALE GENOMIC DNA]</scope>
    <source>
        <strain evidence="3">CCUG 56608</strain>
    </source>
</reference>
<dbReference type="Pfam" id="PF13302">
    <property type="entry name" value="Acetyltransf_3"/>
    <property type="match status" value="1"/>
</dbReference>
<dbReference type="RefSeq" id="WP_379589809.1">
    <property type="nucleotide sequence ID" value="NZ_JBHTKK010000001.1"/>
</dbReference>
<comment type="caution">
    <text evidence="2">The sequence shown here is derived from an EMBL/GenBank/DDBJ whole genome shotgun (WGS) entry which is preliminary data.</text>
</comment>
<name>A0ABW3NDH2_9BACI</name>
<dbReference type="InterPro" id="IPR000182">
    <property type="entry name" value="GNAT_dom"/>
</dbReference>
<dbReference type="PANTHER" id="PTHR43415">
    <property type="entry name" value="SPERMIDINE N(1)-ACETYLTRANSFERASE"/>
    <property type="match status" value="1"/>
</dbReference>
<dbReference type="PANTHER" id="PTHR43415:SF3">
    <property type="entry name" value="GNAT-FAMILY ACETYLTRANSFERASE"/>
    <property type="match status" value="1"/>
</dbReference>
<dbReference type="GO" id="GO:0016746">
    <property type="term" value="F:acyltransferase activity"/>
    <property type="evidence" value="ECO:0007669"/>
    <property type="project" value="UniProtKB-KW"/>
</dbReference>
<keyword evidence="2" id="KW-0012">Acyltransferase</keyword>
<dbReference type="EMBL" id="JBHTKK010000001">
    <property type="protein sequence ID" value="MFD1064410.1"/>
    <property type="molecule type" value="Genomic_DNA"/>
</dbReference>
<dbReference type="Gene3D" id="3.40.630.30">
    <property type="match status" value="1"/>
</dbReference>
<evidence type="ECO:0000313" key="3">
    <source>
        <dbReference type="Proteomes" id="UP001597041"/>
    </source>
</evidence>
<accession>A0ABW3NDH2</accession>
<organism evidence="2 3">
    <name type="scientific">Oceanobacillus locisalsi</name>
    <dbReference type="NCBI Taxonomy" id="546107"/>
    <lineage>
        <taxon>Bacteria</taxon>
        <taxon>Bacillati</taxon>
        <taxon>Bacillota</taxon>
        <taxon>Bacilli</taxon>
        <taxon>Bacillales</taxon>
        <taxon>Bacillaceae</taxon>
        <taxon>Oceanobacillus</taxon>
    </lineage>
</organism>
<dbReference type="PROSITE" id="PS51186">
    <property type="entry name" value="GNAT"/>
    <property type="match status" value="1"/>
</dbReference>
<sequence length="174" mass="20424">MLHNRKTYIRLMEESDVQHKVDWFNDEDVRKTLNVDFPISAIGTKKWLHSVSANNTRCDFIICSKEDNMPIGYVGLVNIDYKNSKAESYLGVGNKKYWGKGHASEARRLILDYAFEHLALNKVYSYVWVENEKMKHINQKVGFQIEGTLRNDICYNGVFRDKHIMGVLRKEYKK</sequence>
<keyword evidence="2" id="KW-0808">Transferase</keyword>
<evidence type="ECO:0000259" key="1">
    <source>
        <dbReference type="PROSITE" id="PS51186"/>
    </source>
</evidence>
<feature type="domain" description="N-acetyltransferase" evidence="1">
    <location>
        <begin position="7"/>
        <end position="161"/>
    </location>
</feature>